<name>A0A382XS91_9ZZZZ</name>
<accession>A0A382XS91</accession>
<sequence>WSAPLRLAMLCWSMVTVMISCSAGKNWRQP</sequence>
<gene>
    <name evidence="1" type="ORF">METZ01_LOCUS426856</name>
</gene>
<dbReference type="AlphaFoldDB" id="A0A382XS91"/>
<evidence type="ECO:0000313" key="1">
    <source>
        <dbReference type="EMBL" id="SVD74002.1"/>
    </source>
</evidence>
<dbReference type="EMBL" id="UINC01170118">
    <property type="protein sequence ID" value="SVD74002.1"/>
    <property type="molecule type" value="Genomic_DNA"/>
</dbReference>
<organism evidence="1">
    <name type="scientific">marine metagenome</name>
    <dbReference type="NCBI Taxonomy" id="408172"/>
    <lineage>
        <taxon>unclassified sequences</taxon>
        <taxon>metagenomes</taxon>
        <taxon>ecological metagenomes</taxon>
    </lineage>
</organism>
<feature type="non-terminal residue" evidence="1">
    <location>
        <position position="30"/>
    </location>
</feature>
<feature type="non-terminal residue" evidence="1">
    <location>
        <position position="1"/>
    </location>
</feature>
<proteinExistence type="predicted"/>
<reference evidence="1" key="1">
    <citation type="submission" date="2018-05" db="EMBL/GenBank/DDBJ databases">
        <authorList>
            <person name="Lanie J.A."/>
            <person name="Ng W.-L."/>
            <person name="Kazmierczak K.M."/>
            <person name="Andrzejewski T.M."/>
            <person name="Davidsen T.M."/>
            <person name="Wayne K.J."/>
            <person name="Tettelin H."/>
            <person name="Glass J.I."/>
            <person name="Rusch D."/>
            <person name="Podicherti R."/>
            <person name="Tsui H.-C.T."/>
            <person name="Winkler M.E."/>
        </authorList>
    </citation>
    <scope>NUCLEOTIDE SEQUENCE</scope>
</reference>
<protein>
    <submittedName>
        <fullName evidence="1">Uncharacterized protein</fullName>
    </submittedName>
</protein>